<dbReference type="Pfam" id="PF00777">
    <property type="entry name" value="Glyco_transf_29"/>
    <property type="match status" value="1"/>
</dbReference>
<comment type="pathway">
    <text evidence="2">Glycolipid biosynthesis.</text>
</comment>
<comment type="catalytic activity">
    <reaction evidence="15">
        <text>a ganglioside GA1 (d18:1(4E)) + CMP-N-acetyl-beta-neuraminate = a ganglioside GM1b (d18:1(4E)) + CMP + H(+)</text>
        <dbReference type="Rhea" id="RHEA:47560"/>
        <dbReference type="ChEBI" id="CHEBI:15378"/>
        <dbReference type="ChEBI" id="CHEBI:27938"/>
        <dbReference type="ChEBI" id="CHEBI:57812"/>
        <dbReference type="ChEBI" id="CHEBI:60377"/>
        <dbReference type="ChEBI" id="CHEBI:78568"/>
    </reaction>
    <physiologicalReaction direction="left-to-right" evidence="15">
        <dbReference type="Rhea" id="RHEA:47561"/>
    </physiologicalReaction>
</comment>
<evidence type="ECO:0000256" key="11">
    <source>
        <dbReference type="ARBA" id="ARBA00023180"/>
    </source>
</evidence>
<keyword evidence="11" id="KW-0325">Glycoprotein</keyword>
<dbReference type="EC" id="2.4.3.2" evidence="13"/>
<evidence type="ECO:0000256" key="3">
    <source>
        <dbReference type="ARBA" id="ARBA00006003"/>
    </source>
</evidence>
<dbReference type="Gene3D" id="3.90.1480.20">
    <property type="entry name" value="Glycosyl transferase family 29"/>
    <property type="match status" value="1"/>
</dbReference>
<dbReference type="InterPro" id="IPR051757">
    <property type="entry name" value="Beta-gal_alpha2-3_sialyltrans"/>
</dbReference>
<keyword evidence="19" id="KW-0732">Signal</keyword>
<keyword evidence="4" id="KW-0328">Glycosyltransferase</keyword>
<gene>
    <name evidence="21" type="primary">LOC139186573</name>
</gene>
<keyword evidence="10" id="KW-0472">Membrane</keyword>
<keyword evidence="7" id="KW-0735">Signal-anchor</keyword>
<name>A0ABM4TCA5_BOSIN</name>
<comment type="subcellular location">
    <subcellularLocation>
        <location evidence="1">Golgi apparatus membrane</location>
        <topology evidence="1">Single-pass type II membrane protein</topology>
    </subcellularLocation>
</comment>
<keyword evidence="8" id="KW-1133">Transmembrane helix</keyword>
<evidence type="ECO:0000256" key="19">
    <source>
        <dbReference type="SAM" id="SignalP"/>
    </source>
</evidence>
<reference evidence="21" key="1">
    <citation type="submission" date="2025-08" db="UniProtKB">
        <authorList>
            <consortium name="RefSeq"/>
        </authorList>
    </citation>
    <scope>IDENTIFICATION</scope>
    <source>
        <tissue evidence="21">Blood</tissue>
    </source>
</reference>
<dbReference type="Proteomes" id="UP001652663">
    <property type="component" value="Chromosome 13"/>
</dbReference>
<feature type="region of interest" description="Disordered" evidence="18">
    <location>
        <begin position="199"/>
        <end position="221"/>
    </location>
</feature>
<evidence type="ECO:0000256" key="1">
    <source>
        <dbReference type="ARBA" id="ARBA00004323"/>
    </source>
</evidence>
<evidence type="ECO:0000256" key="10">
    <source>
        <dbReference type="ARBA" id="ARBA00023136"/>
    </source>
</evidence>
<evidence type="ECO:0000256" key="9">
    <source>
        <dbReference type="ARBA" id="ARBA00023034"/>
    </source>
</evidence>
<evidence type="ECO:0000256" key="15">
    <source>
        <dbReference type="ARBA" id="ARBA00043673"/>
    </source>
</evidence>
<feature type="chain" id="PRO_5046646752" description="beta-D-galactosyl-(1-&gt;3)-N-acetyl-beta-D-galactosaminide alpha-2,3-sialyltransferase" evidence="19">
    <location>
        <begin position="31"/>
        <end position="221"/>
    </location>
</feature>
<evidence type="ECO:0000313" key="20">
    <source>
        <dbReference type="Proteomes" id="UP001652663"/>
    </source>
</evidence>
<evidence type="ECO:0000256" key="2">
    <source>
        <dbReference type="ARBA" id="ARBA00004934"/>
    </source>
</evidence>
<comment type="catalytic activity">
    <reaction evidence="16">
        <text>a ganglioside GM1 (d18:1(4E)) + CMP-N-acetyl-beta-neuraminate = a ganglioside GD1a (d18:1(4E)) + CMP + H(+)</text>
        <dbReference type="Rhea" id="RHEA:18021"/>
        <dbReference type="ChEBI" id="CHEBI:15378"/>
        <dbReference type="ChEBI" id="CHEBI:57812"/>
        <dbReference type="ChEBI" id="CHEBI:60377"/>
        <dbReference type="ChEBI" id="CHEBI:77709"/>
        <dbReference type="ChEBI" id="CHEBI:78445"/>
        <dbReference type="EC" id="2.4.3.2"/>
    </reaction>
    <physiologicalReaction direction="left-to-right" evidence="16">
        <dbReference type="Rhea" id="RHEA:18022"/>
    </physiologicalReaction>
</comment>
<evidence type="ECO:0000256" key="18">
    <source>
        <dbReference type="SAM" id="MobiDB-lite"/>
    </source>
</evidence>
<keyword evidence="20" id="KW-1185">Reference proteome</keyword>
<evidence type="ECO:0000256" key="17">
    <source>
        <dbReference type="ARBA" id="ARBA00047509"/>
    </source>
</evidence>
<evidence type="ECO:0000256" key="12">
    <source>
        <dbReference type="ARBA" id="ARBA00036292"/>
    </source>
</evidence>
<keyword evidence="6" id="KW-0812">Transmembrane</keyword>
<protein>
    <recommendedName>
        <fullName evidence="13">beta-D-galactosyl-(1-&gt;3)-N-acetyl-beta-D-galactosaminide alpha-2,3-sialyltransferase</fullName>
        <ecNumber evidence="13">2.4.3.2</ecNumber>
    </recommendedName>
    <alternativeName>
        <fullName evidence="14">Monosialoganglioside sialyltransferase</fullName>
    </alternativeName>
</protein>
<feature type="compositionally biased region" description="Basic and acidic residues" evidence="18">
    <location>
        <begin position="199"/>
        <end position="211"/>
    </location>
</feature>
<evidence type="ECO:0000256" key="16">
    <source>
        <dbReference type="ARBA" id="ARBA00043773"/>
    </source>
</evidence>
<keyword evidence="9" id="KW-0333">Golgi apparatus</keyword>
<dbReference type="GeneID" id="139186573"/>
<dbReference type="PANTHER" id="PTHR46032">
    <property type="entry name" value="ALPHA-2,3-SIALYLTRANSFERASE ST3GAL I ISOFORM X1"/>
    <property type="match status" value="1"/>
</dbReference>
<evidence type="ECO:0000256" key="13">
    <source>
        <dbReference type="ARBA" id="ARBA00039106"/>
    </source>
</evidence>
<comment type="similarity">
    <text evidence="3">Belongs to the glycosyltransferase 29 family.</text>
</comment>
<dbReference type="InterPro" id="IPR038578">
    <property type="entry name" value="GT29-like_sf"/>
</dbReference>
<feature type="signal peptide" evidence="19">
    <location>
        <begin position="1"/>
        <end position="30"/>
    </location>
</feature>
<comment type="catalytic activity">
    <reaction evidence="17">
        <text>ganglioside GM1 (d18:1(4E)/18:0) + CMP-N-acetyl-beta-neuraminate = ganglioside GD1a (18:1(4E)/18:0) + CMP + H(+)</text>
        <dbReference type="Rhea" id="RHEA:48248"/>
        <dbReference type="ChEBI" id="CHEBI:15378"/>
        <dbReference type="ChEBI" id="CHEBI:57812"/>
        <dbReference type="ChEBI" id="CHEBI:60377"/>
        <dbReference type="ChEBI" id="CHEBI:73110"/>
        <dbReference type="ChEBI" id="CHEBI:90153"/>
    </reaction>
    <physiologicalReaction direction="left-to-right" evidence="17">
        <dbReference type="Rhea" id="RHEA:48249"/>
    </physiologicalReaction>
</comment>
<evidence type="ECO:0000256" key="5">
    <source>
        <dbReference type="ARBA" id="ARBA00022679"/>
    </source>
</evidence>
<accession>A0ABM4TCA5</accession>
<dbReference type="RefSeq" id="XP_070657671.1">
    <property type="nucleotide sequence ID" value="XM_070801570.1"/>
</dbReference>
<dbReference type="InterPro" id="IPR001675">
    <property type="entry name" value="Glyco_trans_29"/>
</dbReference>
<comment type="catalytic activity">
    <reaction evidence="12">
        <text>a beta-D-galactosyl-(1-&gt;3)-N-acetyl-alpha-D-galactosaminyl derivative + CMP-N-acetyl-beta-neuraminate = an N-acetyl-alpha-neuraminyl-(2-&gt;3)-beta-D-galactosyl-(1-&gt;3)-N-acetyl-alpha-D-galactosaminyl derivative + CMP + H(+)</text>
        <dbReference type="Rhea" id="RHEA:21616"/>
        <dbReference type="ChEBI" id="CHEBI:15378"/>
        <dbReference type="ChEBI" id="CHEBI:57812"/>
        <dbReference type="ChEBI" id="CHEBI:60377"/>
        <dbReference type="ChEBI" id="CHEBI:133470"/>
        <dbReference type="ChEBI" id="CHEBI:139596"/>
        <dbReference type="EC" id="2.4.3.4"/>
    </reaction>
    <physiologicalReaction direction="left-to-right" evidence="12">
        <dbReference type="Rhea" id="RHEA:21617"/>
    </physiologicalReaction>
</comment>
<dbReference type="PANTHER" id="PTHR46032:SF5">
    <property type="entry name" value="ST3 BETA-GALACTOSIDE ALPHA-2,3-SIALYLTRANSFERASE 8"/>
    <property type="match status" value="1"/>
</dbReference>
<evidence type="ECO:0000256" key="14">
    <source>
        <dbReference type="ARBA" id="ARBA00042990"/>
    </source>
</evidence>
<evidence type="ECO:0000256" key="7">
    <source>
        <dbReference type="ARBA" id="ARBA00022968"/>
    </source>
</evidence>
<proteinExistence type="inferred from homology"/>
<evidence type="ECO:0000256" key="8">
    <source>
        <dbReference type="ARBA" id="ARBA00022989"/>
    </source>
</evidence>
<evidence type="ECO:0000256" key="6">
    <source>
        <dbReference type="ARBA" id="ARBA00022692"/>
    </source>
</evidence>
<keyword evidence="5" id="KW-0808">Transferase</keyword>
<organism evidence="20 21">
    <name type="scientific">Bos indicus</name>
    <name type="common">Zebu</name>
    <dbReference type="NCBI Taxonomy" id="9915"/>
    <lineage>
        <taxon>Eukaryota</taxon>
        <taxon>Metazoa</taxon>
        <taxon>Chordata</taxon>
        <taxon>Craniata</taxon>
        <taxon>Vertebrata</taxon>
        <taxon>Euteleostomi</taxon>
        <taxon>Mammalia</taxon>
        <taxon>Eutheria</taxon>
        <taxon>Laurasiatheria</taxon>
        <taxon>Artiodactyla</taxon>
        <taxon>Ruminantia</taxon>
        <taxon>Pecora</taxon>
        <taxon>Bovidae</taxon>
        <taxon>Bovinae</taxon>
        <taxon>Bos</taxon>
    </lineage>
</organism>
<sequence length="221" mass="24854">MRVPYLKLHLLATCVPTLWMMVFLLDQKSSQNDLRKMPGNHSKTCDCPQNSLRKCICSSEVHECSTCLGIPGESVRFDERFEMDVEPLMRAWSQRSLGIRISSHPKGLPHTHWTVWGAGLVQVGNSKFLLDSGLGLKIDQHDVVLRMNQAPVQGFEADVGKRTTVCITYPEIQTSGPWCPAAAASSEFIWSEVRHGHSAERQHHSEGRKSWISDSPGHPWK</sequence>
<evidence type="ECO:0000313" key="21">
    <source>
        <dbReference type="RefSeq" id="XP_070657671.1"/>
    </source>
</evidence>
<evidence type="ECO:0000256" key="4">
    <source>
        <dbReference type="ARBA" id="ARBA00022676"/>
    </source>
</evidence>